<keyword evidence="3" id="KW-1185">Reference proteome</keyword>
<gene>
    <name evidence="2" type="ORF">AAC691_12930</name>
</gene>
<dbReference type="EMBL" id="CP152276">
    <property type="protein sequence ID" value="XAE41214.1"/>
    <property type="molecule type" value="Genomic_DNA"/>
</dbReference>
<evidence type="ECO:0000313" key="2">
    <source>
        <dbReference type="EMBL" id="XAE41214.1"/>
    </source>
</evidence>
<sequence length="166" mass="18898">MAIIKNYGLFWKRSEVNWGSPGQGNGGTLMGRLVSSRKSEPVDFREQSGIYILQDGFRVIYVGQSGSGDQKLFLRLKSHTKNHLAERWDRFSWFGIKSVLNTHKLSQSDSKTAERGKTSDILNQLEGVLINVTEPPLNRQGARFGKNVAQYIQHGKNEPKEWDEYI</sequence>
<dbReference type="RefSeq" id="WP_342627188.1">
    <property type="nucleotide sequence ID" value="NZ_CP152276.1"/>
</dbReference>
<name>A0ABZ3D0V2_9PROT</name>
<organism evidence="2 3">
    <name type="scientific">Nguyenibacter vanlangensis</name>
    <dbReference type="NCBI Taxonomy" id="1216886"/>
    <lineage>
        <taxon>Bacteria</taxon>
        <taxon>Pseudomonadati</taxon>
        <taxon>Pseudomonadota</taxon>
        <taxon>Alphaproteobacteria</taxon>
        <taxon>Acetobacterales</taxon>
        <taxon>Acetobacteraceae</taxon>
        <taxon>Nguyenibacter</taxon>
    </lineage>
</organism>
<protein>
    <recommendedName>
        <fullName evidence="1">GIY-YIG domain-containing protein</fullName>
    </recommendedName>
</protein>
<reference evidence="2 3" key="1">
    <citation type="submission" date="2024-04" db="EMBL/GenBank/DDBJ databases">
        <title>Complete genome sequence of Nguyenibacter vanlangesis HBCM-1154, a strain capable of nitrogen fixation, IAA production, and phosphorus solubilization isolated from sugarcane soil.</title>
        <authorList>
            <person name="MY HANH P."/>
        </authorList>
    </citation>
    <scope>NUCLEOTIDE SEQUENCE [LARGE SCALE GENOMIC DNA]</scope>
    <source>
        <strain evidence="2 3">HBCM 1154</strain>
    </source>
</reference>
<dbReference type="Proteomes" id="UP001449795">
    <property type="component" value="Chromosome"/>
</dbReference>
<evidence type="ECO:0000313" key="3">
    <source>
        <dbReference type="Proteomes" id="UP001449795"/>
    </source>
</evidence>
<dbReference type="PROSITE" id="PS50164">
    <property type="entry name" value="GIY_YIG"/>
    <property type="match status" value="1"/>
</dbReference>
<proteinExistence type="predicted"/>
<feature type="domain" description="GIY-YIG" evidence="1">
    <location>
        <begin position="46"/>
        <end position="139"/>
    </location>
</feature>
<dbReference type="InterPro" id="IPR000305">
    <property type="entry name" value="GIY-YIG_endonuc"/>
</dbReference>
<evidence type="ECO:0000259" key="1">
    <source>
        <dbReference type="PROSITE" id="PS50164"/>
    </source>
</evidence>
<accession>A0ABZ3D0V2</accession>